<dbReference type="PANTHER" id="PTHR35698:SF2">
    <property type="entry name" value="DNA-BINDING PROTEIN RHL1"/>
    <property type="match status" value="1"/>
</dbReference>
<protein>
    <submittedName>
        <fullName evidence="2">Uncharacterized protein</fullName>
    </submittedName>
</protein>
<dbReference type="AlphaFoldDB" id="A0AAE0L3T3"/>
<dbReference type="EMBL" id="LGRX02010231">
    <property type="protein sequence ID" value="KAK3270725.1"/>
    <property type="molecule type" value="Genomic_DNA"/>
</dbReference>
<feature type="region of interest" description="Disordered" evidence="1">
    <location>
        <begin position="236"/>
        <end position="541"/>
    </location>
</feature>
<feature type="compositionally biased region" description="Acidic residues" evidence="1">
    <location>
        <begin position="293"/>
        <end position="310"/>
    </location>
</feature>
<proteinExistence type="predicted"/>
<organism evidence="2 3">
    <name type="scientific">Cymbomonas tetramitiformis</name>
    <dbReference type="NCBI Taxonomy" id="36881"/>
    <lineage>
        <taxon>Eukaryota</taxon>
        <taxon>Viridiplantae</taxon>
        <taxon>Chlorophyta</taxon>
        <taxon>Pyramimonadophyceae</taxon>
        <taxon>Pyramimonadales</taxon>
        <taxon>Pyramimonadaceae</taxon>
        <taxon>Cymbomonas</taxon>
    </lineage>
</organism>
<feature type="compositionally biased region" description="Low complexity" evidence="1">
    <location>
        <begin position="434"/>
        <end position="451"/>
    </location>
</feature>
<feature type="compositionally biased region" description="Acidic residues" evidence="1">
    <location>
        <begin position="515"/>
        <end position="541"/>
    </location>
</feature>
<evidence type="ECO:0000313" key="2">
    <source>
        <dbReference type="EMBL" id="KAK3270725.1"/>
    </source>
</evidence>
<feature type="compositionally biased region" description="Low complexity" evidence="1">
    <location>
        <begin position="338"/>
        <end position="347"/>
    </location>
</feature>
<dbReference type="GO" id="GO:0003677">
    <property type="term" value="F:DNA binding"/>
    <property type="evidence" value="ECO:0007669"/>
    <property type="project" value="InterPro"/>
</dbReference>
<comment type="caution">
    <text evidence="2">The sequence shown here is derived from an EMBL/GenBank/DDBJ whole genome shotgun (WGS) entry which is preliminary data.</text>
</comment>
<accession>A0AAE0L3T3</accession>
<feature type="compositionally biased region" description="Polar residues" evidence="1">
    <location>
        <begin position="243"/>
        <end position="252"/>
    </location>
</feature>
<feature type="region of interest" description="Disordered" evidence="1">
    <location>
        <begin position="1"/>
        <end position="20"/>
    </location>
</feature>
<dbReference type="GO" id="GO:0042023">
    <property type="term" value="P:DNA endoreduplication"/>
    <property type="evidence" value="ECO:0007669"/>
    <property type="project" value="InterPro"/>
</dbReference>
<dbReference type="Proteomes" id="UP001190700">
    <property type="component" value="Unassembled WGS sequence"/>
</dbReference>
<keyword evidence="3" id="KW-1185">Reference proteome</keyword>
<gene>
    <name evidence="2" type="ORF">CYMTET_20890</name>
</gene>
<sequence>MPPKNKSEAGPSKEVSEAVEENKRLVRAAFRKKMFSDQPCTTSVALKPTQAISSSDNKDIVKKSVSRKNRYLFAMPGCLAPCASGPMGHLSQLDTQNPILYIEFPQGRLKCFGTIVHSLSKYLCLNFAKKHILCESFEGIDAKGSSSSRRAPLRCLNGGKNHALHYLERREGWLLWCYGGYQDVFDSLVVFSEFWWIGTKETNPEERQLKLPPFLHDEKSKLHQEPVLWQAGAGALATDSAAPTSVKQSKLSPTEKMEVDDAQDPGMSSRLDRDANRKRRASAGSKKYAVDGSSEEEDDAAEAEDKEEDAADVKTGEREEGSDGDSDDSIPLAKRARAAPSEPSTAPRRPRRSSVGEKKYAVDTDSEGGTEIVEDDAEEADCKEVGSTQEAAKKTSPETKAESAKKREAPKKLAAEKSGPMDAFLTAATKPRRTPSASKKPASATPPASAKGRSSSATKSGKKQAGQKNEVLDLCSDEDATPQKRGQGKGSATAKPSTNKSTGKSKGKKSHDESDPSEEDEDEDEEEEEEEEEDDDSDFEL</sequence>
<feature type="compositionally biased region" description="Basic and acidic residues" evidence="1">
    <location>
        <begin position="391"/>
        <end position="415"/>
    </location>
</feature>
<dbReference type="PANTHER" id="PTHR35698">
    <property type="entry name" value="DNA-BINDING PROTEIN RHL1"/>
    <property type="match status" value="1"/>
</dbReference>
<evidence type="ECO:0000256" key="1">
    <source>
        <dbReference type="SAM" id="MobiDB-lite"/>
    </source>
</evidence>
<feature type="compositionally biased region" description="Basic and acidic residues" evidence="1">
    <location>
        <begin position="311"/>
        <end position="321"/>
    </location>
</feature>
<evidence type="ECO:0000313" key="3">
    <source>
        <dbReference type="Proteomes" id="UP001190700"/>
    </source>
</evidence>
<reference evidence="2 3" key="1">
    <citation type="journal article" date="2015" name="Genome Biol. Evol.">
        <title>Comparative Genomics of a Bacterivorous Green Alga Reveals Evolutionary Causalities and Consequences of Phago-Mixotrophic Mode of Nutrition.</title>
        <authorList>
            <person name="Burns J.A."/>
            <person name="Paasch A."/>
            <person name="Narechania A."/>
            <person name="Kim E."/>
        </authorList>
    </citation>
    <scope>NUCLEOTIDE SEQUENCE [LARGE SCALE GENOMIC DNA]</scope>
    <source>
        <strain evidence="2 3">PLY_AMNH</strain>
    </source>
</reference>
<dbReference type="InterPro" id="IPR038859">
    <property type="entry name" value="RHL1"/>
</dbReference>
<name>A0AAE0L3T3_9CHLO</name>
<feature type="compositionally biased region" description="Acidic residues" evidence="1">
    <location>
        <begin position="364"/>
        <end position="381"/>
    </location>
</feature>